<name>S2W2X9_9ACTN</name>
<evidence type="ECO:0000313" key="1">
    <source>
        <dbReference type="EMBL" id="EPD33511.1"/>
    </source>
</evidence>
<dbReference type="Proteomes" id="UP000014417">
    <property type="component" value="Unassembled WGS sequence"/>
</dbReference>
<keyword evidence="2" id="KW-1185">Reference proteome</keyword>
<gene>
    <name evidence="1" type="ORF">HMPREF9306_01052</name>
</gene>
<organism evidence="1 2">
    <name type="scientific">Propionimicrobium lymphophilum ACS-093-V-SCH5</name>
    <dbReference type="NCBI Taxonomy" id="883161"/>
    <lineage>
        <taxon>Bacteria</taxon>
        <taxon>Bacillati</taxon>
        <taxon>Actinomycetota</taxon>
        <taxon>Actinomycetes</taxon>
        <taxon>Propionibacteriales</taxon>
        <taxon>Propionibacteriaceae</taxon>
        <taxon>Propionimicrobium</taxon>
    </lineage>
</organism>
<protein>
    <submittedName>
        <fullName evidence="1">Uncharacterized protein</fullName>
    </submittedName>
</protein>
<dbReference type="EMBL" id="AGZR01000005">
    <property type="protein sequence ID" value="EPD33511.1"/>
    <property type="molecule type" value="Genomic_DNA"/>
</dbReference>
<proteinExistence type="predicted"/>
<evidence type="ECO:0000313" key="2">
    <source>
        <dbReference type="Proteomes" id="UP000014417"/>
    </source>
</evidence>
<accession>S2W2X9</accession>
<dbReference type="AlphaFoldDB" id="S2W2X9"/>
<sequence>MLSIDGLPVGGKDVLMVEKFSKHIFEQIVRKLDKPER</sequence>
<comment type="caution">
    <text evidence="1">The sequence shown here is derived from an EMBL/GenBank/DDBJ whole genome shotgun (WGS) entry which is preliminary data.</text>
</comment>
<reference evidence="1 2" key="1">
    <citation type="submission" date="2013-04" db="EMBL/GenBank/DDBJ databases">
        <title>The Genome Sequence of Propionimicrobium lymphophilum ACS-093-V-SCH5.</title>
        <authorList>
            <consortium name="The Broad Institute Genomics Platform"/>
            <person name="Earl A."/>
            <person name="Ward D."/>
            <person name="Feldgarden M."/>
            <person name="Gevers D."/>
            <person name="Saerens B."/>
            <person name="Vaneechoutte M."/>
            <person name="Walker B."/>
            <person name="Young S."/>
            <person name="Zeng Q."/>
            <person name="Gargeya S."/>
            <person name="Fitzgerald M."/>
            <person name="Haas B."/>
            <person name="Abouelleil A."/>
            <person name="Allen A.W."/>
            <person name="Alvarado L."/>
            <person name="Arachchi H.M."/>
            <person name="Berlin A.M."/>
            <person name="Chapman S.B."/>
            <person name="Gainer-Dewar J."/>
            <person name="Goldberg J."/>
            <person name="Griggs A."/>
            <person name="Gujja S."/>
            <person name="Hansen M."/>
            <person name="Howarth C."/>
            <person name="Imamovic A."/>
            <person name="Ireland A."/>
            <person name="Larimer J."/>
            <person name="McCowan C."/>
            <person name="Murphy C."/>
            <person name="Pearson M."/>
            <person name="Poon T.W."/>
            <person name="Priest M."/>
            <person name="Roberts A."/>
            <person name="Saif S."/>
            <person name="Shea T."/>
            <person name="Sisk P."/>
            <person name="Sykes S."/>
            <person name="Wortman J."/>
            <person name="Nusbaum C."/>
            <person name="Birren B."/>
        </authorList>
    </citation>
    <scope>NUCLEOTIDE SEQUENCE [LARGE SCALE GENOMIC DNA]</scope>
    <source>
        <strain evidence="1 2">ACS-093-V-SCH5</strain>
    </source>
</reference>
<dbReference type="HOGENOM" id="CLU_3347234_0_0_11"/>